<dbReference type="EMBL" id="MU069679">
    <property type="protein sequence ID" value="KAF5836012.1"/>
    <property type="molecule type" value="Genomic_DNA"/>
</dbReference>
<dbReference type="PANTHER" id="PTHR14154">
    <property type="entry name" value="UPF0041 BRAIN PROTEIN 44-RELATED"/>
    <property type="match status" value="1"/>
</dbReference>
<name>A0ABQ7GN28_DUNSA</name>
<comment type="subcellular location">
    <subcellularLocation>
        <location evidence="1">Membrane</location>
        <topology evidence="1">Multi-pass membrane protein</topology>
    </subcellularLocation>
</comment>
<proteinExistence type="predicted"/>
<evidence type="ECO:0000313" key="6">
    <source>
        <dbReference type="Proteomes" id="UP000815325"/>
    </source>
</evidence>
<sequence length="172" mass="18573">MLLTSHRLTQHHQLMYKTSTSSSAFLQSLRPAVCSPALRKASLRSSSSVVPQASTGSPRSYKVSLWDAMKFNGPAPELINGRLAMVGFLSGAIYEAQHGDALIQQLTAMPFNVAGIMLLWIYASMVPITKGVVNNEAFGPFTPQAEMINGRAAMLGLVLLVFIESKAGVPFF</sequence>
<gene>
    <name evidence="5" type="ORF">DUNSADRAFT_6582</name>
</gene>
<evidence type="ECO:0000256" key="3">
    <source>
        <dbReference type="ARBA" id="ARBA00022989"/>
    </source>
</evidence>
<organism evidence="5 6">
    <name type="scientific">Dunaliella salina</name>
    <name type="common">Green alga</name>
    <name type="synonym">Protococcus salinus</name>
    <dbReference type="NCBI Taxonomy" id="3046"/>
    <lineage>
        <taxon>Eukaryota</taxon>
        <taxon>Viridiplantae</taxon>
        <taxon>Chlorophyta</taxon>
        <taxon>core chlorophytes</taxon>
        <taxon>Chlorophyceae</taxon>
        <taxon>CS clade</taxon>
        <taxon>Chlamydomonadales</taxon>
        <taxon>Dunaliellaceae</taxon>
        <taxon>Dunaliella</taxon>
    </lineage>
</organism>
<protein>
    <submittedName>
        <fullName evidence="5">Uncharacterized protein</fullName>
    </submittedName>
</protein>
<dbReference type="Proteomes" id="UP000815325">
    <property type="component" value="Unassembled WGS sequence"/>
</dbReference>
<accession>A0ABQ7GN28</accession>
<comment type="caution">
    <text evidence="5">The sequence shown here is derived from an EMBL/GenBank/DDBJ whole genome shotgun (WGS) entry which is preliminary data.</text>
</comment>
<evidence type="ECO:0000256" key="1">
    <source>
        <dbReference type="ARBA" id="ARBA00004141"/>
    </source>
</evidence>
<keyword evidence="3" id="KW-1133">Transmembrane helix</keyword>
<reference evidence="5" key="1">
    <citation type="submission" date="2017-08" db="EMBL/GenBank/DDBJ databases">
        <authorList>
            <person name="Polle J.E."/>
            <person name="Barry K."/>
            <person name="Cushman J."/>
            <person name="Schmutz J."/>
            <person name="Tran D."/>
            <person name="Hathwaick L.T."/>
            <person name="Yim W.C."/>
            <person name="Jenkins J."/>
            <person name="Mckie-Krisberg Z.M."/>
            <person name="Prochnik S."/>
            <person name="Lindquist E."/>
            <person name="Dockter R.B."/>
            <person name="Adam C."/>
            <person name="Molina H."/>
            <person name="Bunkerborg J."/>
            <person name="Jin E."/>
            <person name="Buchheim M."/>
            <person name="Magnuson J."/>
        </authorList>
    </citation>
    <scope>NUCLEOTIDE SEQUENCE</scope>
    <source>
        <strain evidence="5">CCAP 19/18</strain>
    </source>
</reference>
<keyword evidence="2" id="KW-0812">Transmembrane</keyword>
<evidence type="ECO:0000313" key="5">
    <source>
        <dbReference type="EMBL" id="KAF5836012.1"/>
    </source>
</evidence>
<dbReference type="SUPFAM" id="SSF103511">
    <property type="entry name" value="Chlorophyll a-b binding protein"/>
    <property type="match status" value="1"/>
</dbReference>
<keyword evidence="6" id="KW-1185">Reference proteome</keyword>
<keyword evidence="4" id="KW-0472">Membrane</keyword>
<evidence type="ECO:0000256" key="2">
    <source>
        <dbReference type="ARBA" id="ARBA00022692"/>
    </source>
</evidence>
<evidence type="ECO:0000256" key="4">
    <source>
        <dbReference type="ARBA" id="ARBA00023136"/>
    </source>
</evidence>